<reference evidence="4 5" key="1">
    <citation type="submission" date="2024-02" db="EMBL/GenBank/DDBJ databases">
        <title>The whole genome sequence of Pseudomonas benzopyrenica MLY92.</title>
        <authorList>
            <person name="Liu Y."/>
        </authorList>
    </citation>
    <scope>NUCLEOTIDE SEQUENCE [LARGE SCALE GENOMIC DNA]</scope>
    <source>
        <strain evidence="4 5">MLY92</strain>
    </source>
</reference>
<keyword evidence="2" id="KW-0732">Signal</keyword>
<organism evidence="4 5">
    <name type="scientific">Pseudomonas benzopyrenica</name>
    <dbReference type="NCBI Taxonomy" id="2993566"/>
    <lineage>
        <taxon>Bacteria</taxon>
        <taxon>Pseudomonadati</taxon>
        <taxon>Pseudomonadota</taxon>
        <taxon>Gammaproteobacteria</taxon>
        <taxon>Pseudomonadales</taxon>
        <taxon>Pseudomonadaceae</taxon>
        <taxon>Pseudomonas</taxon>
    </lineage>
</organism>
<accession>A0ABZ2FMQ6</accession>
<comment type="similarity">
    <text evidence="1">Belongs to the bacterial solute-binding protein 3 family.</text>
</comment>
<dbReference type="InterPro" id="IPR001638">
    <property type="entry name" value="Solute-binding_3/MltF_N"/>
</dbReference>
<evidence type="ECO:0000313" key="4">
    <source>
        <dbReference type="EMBL" id="WWM65079.1"/>
    </source>
</evidence>
<evidence type="ECO:0000259" key="3">
    <source>
        <dbReference type="SMART" id="SM00062"/>
    </source>
</evidence>
<dbReference type="Proteomes" id="UP001372714">
    <property type="component" value="Chromosome"/>
</dbReference>
<feature type="domain" description="Solute-binding protein family 3/N-terminal" evidence="3">
    <location>
        <begin position="16"/>
        <end position="235"/>
    </location>
</feature>
<proteinExistence type="inferred from homology"/>
<protein>
    <submittedName>
        <fullName evidence="4">Transporter substrate-binding domain-containing protein</fullName>
    </submittedName>
</protein>
<dbReference type="Pfam" id="PF00497">
    <property type="entry name" value="SBP_bac_3"/>
    <property type="match status" value="1"/>
</dbReference>
<dbReference type="PANTHER" id="PTHR35936">
    <property type="entry name" value="MEMBRANE-BOUND LYTIC MUREIN TRANSGLYCOSYLASE F"/>
    <property type="match status" value="1"/>
</dbReference>
<dbReference type="PANTHER" id="PTHR35936:SF17">
    <property type="entry name" value="ARGININE-BINDING EXTRACELLULAR PROTEIN ARTP"/>
    <property type="match status" value="1"/>
</dbReference>
<keyword evidence="5" id="KW-1185">Reference proteome</keyword>
<gene>
    <name evidence="4" type="ORF">V6W80_15255</name>
</gene>
<dbReference type="Gene3D" id="3.40.190.10">
    <property type="entry name" value="Periplasmic binding protein-like II"/>
    <property type="match status" value="2"/>
</dbReference>
<evidence type="ECO:0000256" key="1">
    <source>
        <dbReference type="ARBA" id="ARBA00010333"/>
    </source>
</evidence>
<name>A0ABZ2FMQ6_9PSED</name>
<dbReference type="RefSeq" id="WP_027601755.1">
    <property type="nucleotide sequence ID" value="NZ_CP145723.1"/>
</dbReference>
<sequence length="253" mass="27052">MHDLAQVKSELAPTGVLRVAINFGNPVLAQPGPQGAPKGVSVALAECLAQEVNLDVEFITFDAAGKVFGALAENAWNIAFLAIEPVREAQLHFSTPYVIIEGTYLVASGSRYQTAADLDHAEAVIAVGRGAAYDLFLSRTLTAARLERADTSVAAVELFCEQRLDAAAGVRQPLDAFAKANAGLRVLKDSFTSIQQAIAVPRGRTLAAAYIQDFVERQLKNNFVTKALLQSGQADLSAKRKPGVMKTTSKKRL</sequence>
<dbReference type="EMBL" id="CP145723">
    <property type="protein sequence ID" value="WWM65079.1"/>
    <property type="molecule type" value="Genomic_DNA"/>
</dbReference>
<dbReference type="SUPFAM" id="SSF53850">
    <property type="entry name" value="Periplasmic binding protein-like II"/>
    <property type="match status" value="1"/>
</dbReference>
<evidence type="ECO:0000313" key="5">
    <source>
        <dbReference type="Proteomes" id="UP001372714"/>
    </source>
</evidence>
<dbReference type="SMART" id="SM00062">
    <property type="entry name" value="PBPb"/>
    <property type="match status" value="1"/>
</dbReference>
<evidence type="ECO:0000256" key="2">
    <source>
        <dbReference type="ARBA" id="ARBA00022729"/>
    </source>
</evidence>